<name>E6Q3H7_9ZZZZ</name>
<gene>
    <name evidence="1" type="ORF">CARN4_2053</name>
</gene>
<dbReference type="InterPro" id="IPR027396">
    <property type="entry name" value="DsrEFH-like"/>
</dbReference>
<dbReference type="EMBL" id="CABO01000023">
    <property type="protein sequence ID" value="CBI01738.1"/>
    <property type="molecule type" value="Genomic_DNA"/>
</dbReference>
<organism evidence="1">
    <name type="scientific">mine drainage metagenome</name>
    <dbReference type="NCBI Taxonomy" id="410659"/>
    <lineage>
        <taxon>unclassified sequences</taxon>
        <taxon>metagenomes</taxon>
        <taxon>ecological metagenomes</taxon>
    </lineage>
</organism>
<evidence type="ECO:0000313" key="1">
    <source>
        <dbReference type="EMBL" id="CBI01738.1"/>
    </source>
</evidence>
<proteinExistence type="predicted"/>
<dbReference type="AlphaFoldDB" id="E6Q3H7"/>
<sequence>MGTLKRSSFLGASAIAAVAATAACARSASEIGRVETAAEFDAKGFAAKVDRPADIRLVVDASTMFPPILGAIMNALNGYQFGFGIPANRIAIIAVMHGSANLMLYNDDMWTRYDLGATFGARDPNNNVIASNIFAPSETTFVATDNPEDPRGSYHKAFVGTLQQRGAIFCACNTALYEQAESIAASGKSGGKNAREVADDLRANLVPETLLVPSGVAAVGLLQYRHRYAYVTETNG</sequence>
<comment type="caution">
    <text evidence="1">The sequence shown here is derived from an EMBL/GenBank/DDBJ whole genome shotgun (WGS) entry which is preliminary data.</text>
</comment>
<dbReference type="PROSITE" id="PS51257">
    <property type="entry name" value="PROKAR_LIPOPROTEIN"/>
    <property type="match status" value="1"/>
</dbReference>
<protein>
    <submittedName>
        <fullName evidence="1">Uncharacterized protein</fullName>
    </submittedName>
</protein>
<dbReference type="Gene3D" id="3.40.1260.10">
    <property type="entry name" value="DsrEFH-like"/>
    <property type="match status" value="1"/>
</dbReference>
<reference evidence="1" key="1">
    <citation type="submission" date="2009-10" db="EMBL/GenBank/DDBJ databases">
        <title>Diversity of trophic interactions inside an arsenic-rich microbial ecosystem.</title>
        <authorList>
            <person name="Bertin P.N."/>
            <person name="Heinrich-Salmeron A."/>
            <person name="Pelletier E."/>
            <person name="Goulhen-Chollet F."/>
            <person name="Arsene-Ploetze F."/>
            <person name="Gallien S."/>
            <person name="Calteau A."/>
            <person name="Vallenet D."/>
            <person name="Casiot C."/>
            <person name="Chane-Woon-Ming B."/>
            <person name="Giloteaux L."/>
            <person name="Barakat M."/>
            <person name="Bonnefoy V."/>
            <person name="Bruneel O."/>
            <person name="Chandler M."/>
            <person name="Cleiss J."/>
            <person name="Duran R."/>
            <person name="Elbaz-Poulichet F."/>
            <person name="Fonknechten N."/>
            <person name="Lauga B."/>
            <person name="Mornico D."/>
            <person name="Ortet P."/>
            <person name="Schaeffer C."/>
            <person name="Siguier P."/>
            <person name="Alexander Thil Smith A."/>
            <person name="Van Dorsselaer A."/>
            <person name="Weissenbach J."/>
            <person name="Medigue C."/>
            <person name="Le Paslier D."/>
        </authorList>
    </citation>
    <scope>NUCLEOTIDE SEQUENCE</scope>
</reference>
<accession>E6Q3H7</accession>